<dbReference type="InterPro" id="IPR011250">
    <property type="entry name" value="OMP/PagP_B-barrel"/>
</dbReference>
<dbReference type="Gene3D" id="2.40.160.20">
    <property type="match status" value="1"/>
</dbReference>
<evidence type="ECO:0000256" key="2">
    <source>
        <dbReference type="SAM" id="SignalP"/>
    </source>
</evidence>
<evidence type="ECO:0000259" key="3">
    <source>
        <dbReference type="Pfam" id="PF13505"/>
    </source>
</evidence>
<keyword evidence="1 2" id="KW-0732">Signal</keyword>
<name>C2FY07_SPHSI</name>
<evidence type="ECO:0000313" key="4">
    <source>
        <dbReference type="EMBL" id="EEI92060.1"/>
    </source>
</evidence>
<dbReference type="EMBL" id="ACHB01000052">
    <property type="protein sequence ID" value="EEI92060.1"/>
    <property type="molecule type" value="Genomic_DNA"/>
</dbReference>
<feature type="domain" description="Outer membrane protein beta-barrel" evidence="3">
    <location>
        <begin position="8"/>
        <end position="211"/>
    </location>
</feature>
<dbReference type="Pfam" id="PF13505">
    <property type="entry name" value="OMP_b-brl"/>
    <property type="match status" value="1"/>
</dbReference>
<organism evidence="4 5">
    <name type="scientific">Sphingobacterium spiritivorum ATCC 33300</name>
    <dbReference type="NCBI Taxonomy" id="525372"/>
    <lineage>
        <taxon>Bacteria</taxon>
        <taxon>Pseudomonadati</taxon>
        <taxon>Bacteroidota</taxon>
        <taxon>Sphingobacteriia</taxon>
        <taxon>Sphingobacteriales</taxon>
        <taxon>Sphingobacteriaceae</taxon>
        <taxon>Sphingobacterium</taxon>
    </lineage>
</organism>
<reference evidence="4 5" key="1">
    <citation type="submission" date="2009-01" db="EMBL/GenBank/DDBJ databases">
        <authorList>
            <person name="Qin X."/>
            <person name="Bachman B."/>
            <person name="Battles P."/>
            <person name="Bell A."/>
            <person name="Bess C."/>
            <person name="Bickham C."/>
            <person name="Chaboub L."/>
            <person name="Chen D."/>
            <person name="Coyle M."/>
            <person name="Deiros D.R."/>
            <person name="Dinh H."/>
            <person name="Forbes L."/>
            <person name="Fowler G."/>
            <person name="Francisco L."/>
            <person name="Fu Q."/>
            <person name="Gubbala S."/>
            <person name="Hale W."/>
            <person name="Han Y."/>
            <person name="Hemphill L."/>
            <person name="Highlander S.K."/>
            <person name="Hirani K."/>
            <person name="Hogues M."/>
            <person name="Jackson L."/>
            <person name="Jakkamsetti A."/>
            <person name="Javaid M."/>
            <person name="Jiang H."/>
            <person name="Korchina V."/>
            <person name="Kovar C."/>
            <person name="Lara F."/>
            <person name="Lee S."/>
            <person name="Mata R."/>
            <person name="Mathew T."/>
            <person name="Moen C."/>
            <person name="Morales K."/>
            <person name="Munidasa M."/>
            <person name="Nazareth L."/>
            <person name="Ngo R."/>
            <person name="Nguyen L."/>
            <person name="Okwuonu G."/>
            <person name="Ongeri F."/>
            <person name="Patil S."/>
            <person name="Petrosino J."/>
            <person name="Pham C."/>
            <person name="Pham P."/>
            <person name="Pu L.-L."/>
            <person name="Puazo M."/>
            <person name="Raj R."/>
            <person name="Reid J."/>
            <person name="Rouhana J."/>
            <person name="Saada N."/>
            <person name="Shang Y."/>
            <person name="Simmons D."/>
            <person name="Thornton R."/>
            <person name="Warren J."/>
            <person name="Weissenberger G."/>
            <person name="Zhang J."/>
            <person name="Zhang L."/>
            <person name="Zhou C."/>
            <person name="Zhu D."/>
            <person name="Muzny D."/>
            <person name="Worley K."/>
            <person name="Gibbs R."/>
        </authorList>
    </citation>
    <scope>NUCLEOTIDE SEQUENCE [LARGE SCALE GENOMIC DNA]</scope>
    <source>
        <strain evidence="4 5">ATCC 33300</strain>
    </source>
</reference>
<protein>
    <submittedName>
        <fullName evidence="4">Outer membrane insertion signal domain protein</fullName>
    </submittedName>
</protein>
<feature type="chain" id="PRO_5002913912" evidence="2">
    <location>
        <begin position="21"/>
        <end position="211"/>
    </location>
</feature>
<dbReference type="RefSeq" id="WP_003010514.1">
    <property type="nucleotide sequence ID" value="NZ_GG668633.1"/>
</dbReference>
<dbReference type="InterPro" id="IPR027385">
    <property type="entry name" value="Beta-barrel_OMP"/>
</dbReference>
<comment type="caution">
    <text evidence="4">The sequence shown here is derived from an EMBL/GenBank/DDBJ whole genome shotgun (WGS) entry which is preliminary data.</text>
</comment>
<dbReference type="AlphaFoldDB" id="C2FY07"/>
<gene>
    <name evidence="4" type="ORF">HMPREF0765_2213</name>
</gene>
<dbReference type="Proteomes" id="UP000006241">
    <property type="component" value="Unassembled WGS sequence"/>
</dbReference>
<proteinExistence type="predicted"/>
<feature type="signal peptide" evidence="2">
    <location>
        <begin position="1"/>
        <end position="20"/>
    </location>
</feature>
<dbReference type="HOGENOM" id="CLU_100971_0_0_10"/>
<sequence>MKKLLLTITAIAGFSFMTQAQEFGYKKTDFIAEGFYQSSNKNDKTADSKKSNLLFNPKFGYFVTDKIAVGAGLGFSNKKEVTQLSLGKAEAKINVFSAAVFGRYYFLEIGTRFKTYAELAGSYASISTEKTINSNPTKEPKANRFAVDAGIGANYFLTQHIAVGFVFSNVASFSSTKQDTDGAKAYTEFNTNVNVFDNFFNTAQFGLTYKF</sequence>
<evidence type="ECO:0000313" key="5">
    <source>
        <dbReference type="Proteomes" id="UP000006241"/>
    </source>
</evidence>
<accession>C2FY07</accession>
<dbReference type="SUPFAM" id="SSF56925">
    <property type="entry name" value="OMPA-like"/>
    <property type="match status" value="1"/>
</dbReference>
<evidence type="ECO:0000256" key="1">
    <source>
        <dbReference type="ARBA" id="ARBA00022729"/>
    </source>
</evidence>